<proteinExistence type="predicted"/>
<dbReference type="GO" id="GO:0032259">
    <property type="term" value="P:methylation"/>
    <property type="evidence" value="ECO:0007669"/>
    <property type="project" value="UniProtKB-KW"/>
</dbReference>
<gene>
    <name evidence="2" type="ORF">CSB45_06295</name>
</gene>
<evidence type="ECO:0000313" key="3">
    <source>
        <dbReference type="Proteomes" id="UP000229740"/>
    </source>
</evidence>
<reference evidence="2 3" key="1">
    <citation type="submission" date="2017-10" db="EMBL/GenBank/DDBJ databases">
        <title>Novel microbial diversity and functional potential in the marine mammal oral microbiome.</title>
        <authorList>
            <person name="Dudek N.K."/>
            <person name="Sun C.L."/>
            <person name="Burstein D."/>
            <person name="Kantor R.S."/>
            <person name="Aliaga Goltsman D.S."/>
            <person name="Bik E.M."/>
            <person name="Thomas B.C."/>
            <person name="Banfield J.F."/>
            <person name="Relman D.A."/>
        </authorList>
    </citation>
    <scope>NUCLEOTIDE SEQUENCE [LARGE SCALE GENOMIC DNA]</scope>
    <source>
        <strain evidence="2">DOLZORAL124_49_17</strain>
    </source>
</reference>
<dbReference type="Proteomes" id="UP000229740">
    <property type="component" value="Unassembled WGS sequence"/>
</dbReference>
<comment type="caution">
    <text evidence="2">The sequence shown here is derived from an EMBL/GenBank/DDBJ whole genome shotgun (WGS) entry which is preliminary data.</text>
</comment>
<dbReference type="Pfam" id="PF05050">
    <property type="entry name" value="Methyltransf_21"/>
    <property type="match status" value="1"/>
</dbReference>
<keyword evidence="2" id="KW-0808">Transferase</keyword>
<evidence type="ECO:0000259" key="1">
    <source>
        <dbReference type="Pfam" id="PF05050"/>
    </source>
</evidence>
<keyword evidence="2" id="KW-0489">Methyltransferase</keyword>
<evidence type="ECO:0000313" key="2">
    <source>
        <dbReference type="EMBL" id="PID57827.1"/>
    </source>
</evidence>
<dbReference type="AlphaFoldDB" id="A0A2G6E7C3"/>
<dbReference type="PANTHER" id="PTHR34203">
    <property type="entry name" value="METHYLTRANSFERASE, FKBM FAMILY PROTEIN"/>
    <property type="match status" value="1"/>
</dbReference>
<dbReference type="SUPFAM" id="SSF53335">
    <property type="entry name" value="S-adenosyl-L-methionine-dependent methyltransferases"/>
    <property type="match status" value="1"/>
</dbReference>
<dbReference type="Gene3D" id="3.40.50.150">
    <property type="entry name" value="Vaccinia Virus protein VP39"/>
    <property type="match status" value="1"/>
</dbReference>
<organism evidence="2 3">
    <name type="scientific">candidate division KSB3 bacterium</name>
    <dbReference type="NCBI Taxonomy" id="2044937"/>
    <lineage>
        <taxon>Bacteria</taxon>
        <taxon>candidate division KSB3</taxon>
    </lineage>
</organism>
<dbReference type="InterPro" id="IPR029063">
    <property type="entry name" value="SAM-dependent_MTases_sf"/>
</dbReference>
<dbReference type="InterPro" id="IPR006342">
    <property type="entry name" value="FkbM_mtfrase"/>
</dbReference>
<feature type="domain" description="Methyltransferase FkbM" evidence="1">
    <location>
        <begin position="93"/>
        <end position="250"/>
    </location>
</feature>
<protein>
    <submittedName>
        <fullName evidence="2">FkbM family methyltransferase</fullName>
    </submittedName>
</protein>
<accession>A0A2G6E7C3</accession>
<dbReference type="NCBIfam" id="TIGR01444">
    <property type="entry name" value="fkbM_fam"/>
    <property type="match status" value="1"/>
</dbReference>
<sequence length="284" mass="32968">MMNFLFSHPSKVAQQQFKMMPHLKHWLTYMASPRYRQLEKIRRKPRYSRISTTLLGPPLIVPDGKSFFYSYQEIISHQIYAFKTDKQEPVILDCGANLGLGTIYFKRMYPQSKIISFEADPELFKILQHNLTSFHCHDVHLVNKALWISESSLTFLQEGADGGRILCNPGTASERMIQVSAVRLRDYLIEHKIIDFLKIDIEGAETEVLLDCEDQLEGVENIFVEYHSFSKQEQRLDELLRVLRYAGFRVHVHNQFAAPQPLLACPDRSGIDMNLNIFGYRQAL</sequence>
<name>A0A2G6E7C3_9BACT</name>
<dbReference type="EMBL" id="PDPS01000025">
    <property type="protein sequence ID" value="PID57827.1"/>
    <property type="molecule type" value="Genomic_DNA"/>
</dbReference>
<dbReference type="InterPro" id="IPR052514">
    <property type="entry name" value="SAM-dependent_MTase"/>
</dbReference>
<dbReference type="GO" id="GO:0008168">
    <property type="term" value="F:methyltransferase activity"/>
    <property type="evidence" value="ECO:0007669"/>
    <property type="project" value="UniProtKB-KW"/>
</dbReference>
<dbReference type="PANTHER" id="PTHR34203:SF15">
    <property type="entry name" value="SLL1173 PROTEIN"/>
    <property type="match status" value="1"/>
</dbReference>